<dbReference type="EMBL" id="OUNR01000017">
    <property type="protein sequence ID" value="SPP65802.1"/>
    <property type="molecule type" value="Genomic_DNA"/>
</dbReference>
<proteinExistence type="predicted"/>
<evidence type="ECO:0000256" key="5">
    <source>
        <dbReference type="ARBA" id="ARBA00022729"/>
    </source>
</evidence>
<dbReference type="SUPFAM" id="SSF48695">
    <property type="entry name" value="Multiheme cytochromes"/>
    <property type="match status" value="1"/>
</dbReference>
<comment type="subcellular location">
    <subcellularLocation>
        <location evidence="1">Cell envelope</location>
    </subcellularLocation>
</comment>
<evidence type="ECO:0000256" key="6">
    <source>
        <dbReference type="ARBA" id="ARBA00022982"/>
    </source>
</evidence>
<dbReference type="InterPro" id="IPR051829">
    <property type="entry name" value="Multiheme_Cytochr_ET"/>
</dbReference>
<organism evidence="9 10">
    <name type="scientific">Nitrospira lenta</name>
    <dbReference type="NCBI Taxonomy" id="1436998"/>
    <lineage>
        <taxon>Bacteria</taxon>
        <taxon>Pseudomonadati</taxon>
        <taxon>Nitrospirota</taxon>
        <taxon>Nitrospiria</taxon>
        <taxon>Nitrospirales</taxon>
        <taxon>Nitrospiraceae</taxon>
        <taxon>Nitrospira</taxon>
    </lineage>
</organism>
<evidence type="ECO:0000256" key="1">
    <source>
        <dbReference type="ARBA" id="ARBA00004196"/>
    </source>
</evidence>
<dbReference type="Proteomes" id="UP000248168">
    <property type="component" value="Unassembled WGS sequence"/>
</dbReference>
<dbReference type="InterPro" id="IPR038266">
    <property type="entry name" value="NapC/NirT_cytc_sf"/>
</dbReference>
<dbReference type="GO" id="GO:0046872">
    <property type="term" value="F:metal ion binding"/>
    <property type="evidence" value="ECO:0007669"/>
    <property type="project" value="UniProtKB-KW"/>
</dbReference>
<evidence type="ECO:0000256" key="4">
    <source>
        <dbReference type="ARBA" id="ARBA00022723"/>
    </source>
</evidence>
<keyword evidence="2" id="KW-0813">Transport</keyword>
<sequence length="236" mass="25970">MNWNRKATLILALIAGAFAFGGIAIPLTNHPKFCASCHTITPSYDSWVTSSHKDVTCVACHVRPGLEGWLHDKAWNGTKDSMIHLFGTPTDSHNLQAKVGSEVCLGCHRNILRISEIATRDLPAPVKDVGLVMSHRAHMEAFGVRGQDEGCTTCHSGVVHEQPIKGYPIVIPRGHVAADSQPWYPDHPEGSYLRTRALSDCFRCHDGKQEYKGKPISRKCETCHLPEKIGAALLFN</sequence>
<feature type="domain" description="NapC/NirT cytochrome c N-terminal" evidence="8">
    <location>
        <begin position="8"/>
        <end position="163"/>
    </location>
</feature>
<dbReference type="PANTHER" id="PTHR35038">
    <property type="entry name" value="DISSIMILATORY SULFITE REDUCTASE SIRA"/>
    <property type="match status" value="1"/>
</dbReference>
<evidence type="ECO:0000259" key="8">
    <source>
        <dbReference type="Pfam" id="PF03264"/>
    </source>
</evidence>
<dbReference type="InParanoid" id="A0A330L7Z3"/>
<keyword evidence="6" id="KW-0249">Electron transport</keyword>
<keyword evidence="4" id="KW-0479">Metal-binding</keyword>
<dbReference type="InterPro" id="IPR036280">
    <property type="entry name" value="Multihaem_cyt_sf"/>
</dbReference>
<reference evidence="10" key="1">
    <citation type="submission" date="2018-04" db="EMBL/GenBank/DDBJ databases">
        <authorList>
            <person name="Lucker S."/>
            <person name="Sakoula D."/>
        </authorList>
    </citation>
    <scope>NUCLEOTIDE SEQUENCE [LARGE SCALE GENOMIC DNA]</scope>
</reference>
<dbReference type="OrthoDB" id="9782159at2"/>
<accession>A0A330L7Z3</accession>
<dbReference type="RefSeq" id="WP_121990035.1">
    <property type="nucleotide sequence ID" value="NZ_OUNR01000017.1"/>
</dbReference>
<evidence type="ECO:0000313" key="9">
    <source>
        <dbReference type="EMBL" id="SPP65802.1"/>
    </source>
</evidence>
<dbReference type="AlphaFoldDB" id="A0A330L7Z3"/>
<evidence type="ECO:0000256" key="3">
    <source>
        <dbReference type="ARBA" id="ARBA00022617"/>
    </source>
</evidence>
<dbReference type="GO" id="GO:0030313">
    <property type="term" value="C:cell envelope"/>
    <property type="evidence" value="ECO:0007669"/>
    <property type="project" value="UniProtKB-SubCell"/>
</dbReference>
<keyword evidence="10" id="KW-1185">Reference proteome</keyword>
<gene>
    <name evidence="9" type="ORF">NITLEN_40275</name>
</gene>
<keyword evidence="5" id="KW-0732">Signal</keyword>
<name>A0A330L7Z3_9BACT</name>
<keyword evidence="3" id="KW-0349">Heme</keyword>
<evidence type="ECO:0000313" key="10">
    <source>
        <dbReference type="Proteomes" id="UP000248168"/>
    </source>
</evidence>
<protein>
    <submittedName>
        <fullName evidence="9">Putative Cytochrome c-type protein</fullName>
    </submittedName>
</protein>
<dbReference type="Pfam" id="PF03264">
    <property type="entry name" value="Cytochrom_NNT"/>
    <property type="match status" value="1"/>
</dbReference>
<dbReference type="Gene3D" id="1.10.3820.10">
    <property type="entry name" value="Di-heme elbow motif domain"/>
    <property type="match status" value="1"/>
</dbReference>
<keyword evidence="7" id="KW-0408">Iron</keyword>
<dbReference type="GO" id="GO:0016491">
    <property type="term" value="F:oxidoreductase activity"/>
    <property type="evidence" value="ECO:0007669"/>
    <property type="project" value="TreeGrafter"/>
</dbReference>
<dbReference type="PANTHER" id="PTHR35038:SF6">
    <property type="entry name" value="SURFACE LOCALIZED DECAHEME CYTOCHROME C LIPOPROTEIN"/>
    <property type="match status" value="1"/>
</dbReference>
<evidence type="ECO:0000256" key="7">
    <source>
        <dbReference type="ARBA" id="ARBA00023004"/>
    </source>
</evidence>
<evidence type="ECO:0000256" key="2">
    <source>
        <dbReference type="ARBA" id="ARBA00022448"/>
    </source>
</evidence>
<dbReference type="InterPro" id="IPR005126">
    <property type="entry name" value="NapC/NirT_cyt_c_N"/>
</dbReference>